<feature type="compositionally biased region" description="Polar residues" evidence="1">
    <location>
        <begin position="427"/>
        <end position="436"/>
    </location>
</feature>
<accession>A0A1A7YR87</accession>
<feature type="compositionally biased region" description="Polar residues" evidence="1">
    <location>
        <begin position="554"/>
        <end position="564"/>
    </location>
</feature>
<dbReference type="SMART" id="SM01052">
    <property type="entry name" value="CAP_GLY"/>
    <property type="match status" value="1"/>
</dbReference>
<organism evidence="3">
    <name type="scientific">Iconisemion striatum</name>
    <dbReference type="NCBI Taxonomy" id="60296"/>
    <lineage>
        <taxon>Eukaryota</taxon>
        <taxon>Metazoa</taxon>
        <taxon>Chordata</taxon>
        <taxon>Craniata</taxon>
        <taxon>Vertebrata</taxon>
        <taxon>Euteleostomi</taxon>
        <taxon>Actinopterygii</taxon>
        <taxon>Neopterygii</taxon>
        <taxon>Teleostei</taxon>
        <taxon>Neoteleostei</taxon>
        <taxon>Acanthomorphata</taxon>
        <taxon>Ovalentaria</taxon>
        <taxon>Atherinomorphae</taxon>
        <taxon>Cyprinodontiformes</taxon>
        <taxon>Nothobranchiidae</taxon>
        <taxon>Iconisemion</taxon>
    </lineage>
</organism>
<dbReference type="Pfam" id="PF14309">
    <property type="entry name" value="DUF4378"/>
    <property type="match status" value="1"/>
</dbReference>
<feature type="compositionally biased region" description="Basic and acidic residues" evidence="1">
    <location>
        <begin position="39"/>
        <end position="55"/>
    </location>
</feature>
<feature type="compositionally biased region" description="Polar residues" evidence="1">
    <location>
        <begin position="278"/>
        <end position="293"/>
    </location>
</feature>
<dbReference type="InterPro" id="IPR000938">
    <property type="entry name" value="CAP-Gly_domain"/>
</dbReference>
<name>A0A1A7YR87_9TELE</name>
<feature type="region of interest" description="Disordered" evidence="1">
    <location>
        <begin position="839"/>
        <end position="860"/>
    </location>
</feature>
<feature type="region of interest" description="Disordered" evidence="1">
    <location>
        <begin position="545"/>
        <end position="564"/>
    </location>
</feature>
<dbReference type="GO" id="GO:0005813">
    <property type="term" value="C:centrosome"/>
    <property type="evidence" value="ECO:0007669"/>
    <property type="project" value="InterPro"/>
</dbReference>
<feature type="region of interest" description="Disordered" evidence="1">
    <location>
        <begin position="391"/>
        <end position="506"/>
    </location>
</feature>
<dbReference type="AlphaFoldDB" id="A0A1A7YR87"/>
<dbReference type="GO" id="GO:0008017">
    <property type="term" value="F:microtubule binding"/>
    <property type="evidence" value="ECO:0007669"/>
    <property type="project" value="InterPro"/>
</dbReference>
<feature type="compositionally biased region" description="Basic and acidic residues" evidence="1">
    <location>
        <begin position="496"/>
        <end position="506"/>
    </location>
</feature>
<sequence length="1172" mass="130969">MEKEALALWDKTRDHKTPGDLFERQGEEITDIDSQTSHIETRSDSEKELVSEDSHSSVTTESGLHPEEPASQQLGGPAASAQPAPASETSLASIQTSLADYTQDFTSESPSSRKSSLLNAGHSPAASPPEGSSTAKMQLRSTSQTPSEVLPQPLDSPTATQSENISDQSDIEGRIKALKEELRRRKFMAYQLKKEQKKRHKERLKAQEASLLKQLENYNSFIEKTKAELNEELDSSPEAKSQIKDSNSVLEQSSTTPRLHGSETWRSSDRTLVDASLDRNTSPQPNHIRSASETLPEDSSDKEPLTPSVAGQNRPEPVTPEQRSHHSGSILTPLSKVESEDRSIMSELRSDIQEELEAEVSSRSEDEHSHHLLKLEKELRLDSQENLATLKHVSPALDEERDGFTSDKLEQNAQMKQSKLSKAEEALTSNIDTSTAVDLEVSPHARNASSSSEHPHSPKSVASFSNKEVIMKDSDASPIAGGYHNDFESMSSSPTEEPKSKPEFHDDHDDVVEEDIEEEMSQHSDVSEQSNQSEMLLDLYQHRRDDDEGALSSRAPSITLQQTHPLSVKDEMPSFIIGDRVLVGGFQSGTLRFKGPTRFANGFWAGVELDQSEGSNNGTYDGVVYFQCEECHGIFAPPDKIAHLPDKFELYADTTEDEDLFFDNLPNKSGNKQKKMKDNFPKQEIVENNNTEVYPEDSELRGTKVMEEGTQAPLKENSHLNSQLHKDLTHLISNGNTDVVILDLDNTSHALIISDVDKGELVKQTNKETTTTTNSERNHLDSQKPSSPPDFTPEINDKEQQNKDLLDSFSDKLIHNFVKDTVQQFADIKKAKEQKIKTASAEKEKLSSPELCNRPESPVLGASGQEELAKRLAELELSRELVDDFGDDQDWFDEDFGLSSRRKQQKQKEEEAKLGYELGKSPGPLMGGIVSSLGGEPQVKTPPRPELPLPLPPKLPEQPAMVVPHTAKEVEKMVCAATLEIWEAYDLGREGAPTLEQLPNPTPSLDYLGKGSSNKDQEAISIHSYRKAVFDLTWEILQEIYAEDPNTDQPQWVKPRQAKTSSIHRVKTSGDVNKIQEFVTAEVLKLYGLTRDQNQKSDWQKMLKFGRKKRDRVDHILVQELHEEEAQWVNYDEDELFVKLQLADSIFDALLKDTADAFTLISNKRAKRGTLS</sequence>
<feature type="compositionally biased region" description="Basic and acidic residues" evidence="1">
    <location>
        <begin position="1"/>
        <end position="27"/>
    </location>
</feature>
<feature type="domain" description="CAP-Gly" evidence="2">
    <location>
        <begin position="595"/>
        <end position="637"/>
    </location>
</feature>
<feature type="compositionally biased region" description="Low complexity" evidence="1">
    <location>
        <begin position="107"/>
        <end position="116"/>
    </location>
</feature>
<feature type="region of interest" description="Disordered" evidence="1">
    <location>
        <begin position="765"/>
        <end position="796"/>
    </location>
</feature>
<evidence type="ECO:0000256" key="1">
    <source>
        <dbReference type="SAM" id="MobiDB-lite"/>
    </source>
</evidence>
<feature type="compositionally biased region" description="Basic and acidic residues" evidence="1">
    <location>
        <begin position="337"/>
        <end position="352"/>
    </location>
</feature>
<evidence type="ECO:0000259" key="2">
    <source>
        <dbReference type="PROSITE" id="PS50245"/>
    </source>
</evidence>
<dbReference type="EMBL" id="HADX01010447">
    <property type="protein sequence ID" value="SBP32679.1"/>
    <property type="molecule type" value="Transcribed_RNA"/>
</dbReference>
<feature type="compositionally biased region" description="Polar residues" evidence="1">
    <location>
        <begin position="155"/>
        <end position="168"/>
    </location>
</feature>
<proteinExistence type="predicted"/>
<feature type="compositionally biased region" description="Low complexity" evidence="1">
    <location>
        <begin position="70"/>
        <end position="87"/>
    </location>
</feature>
<dbReference type="Pfam" id="PF01302">
    <property type="entry name" value="CAP_GLY"/>
    <property type="match status" value="1"/>
</dbReference>
<feature type="compositionally biased region" description="Polar residues" evidence="1">
    <location>
        <begin position="88"/>
        <end position="106"/>
    </location>
</feature>
<dbReference type="PROSITE" id="PS50245">
    <property type="entry name" value="CAP_GLY_2"/>
    <property type="match status" value="1"/>
</dbReference>
<feature type="compositionally biased region" description="Basic and acidic residues" evidence="1">
    <location>
        <begin position="260"/>
        <end position="272"/>
    </location>
</feature>
<gene>
    <name evidence="3" type="primary">CEP350</name>
</gene>
<feature type="compositionally biased region" description="Basic and acidic residues" evidence="1">
    <location>
        <begin position="360"/>
        <end position="371"/>
    </location>
</feature>
<reference evidence="3" key="1">
    <citation type="submission" date="2016-05" db="EMBL/GenBank/DDBJ databases">
        <authorList>
            <person name="Lavstsen T."/>
            <person name="Jespersen J.S."/>
        </authorList>
    </citation>
    <scope>NUCLEOTIDE SEQUENCE</scope>
    <source>
        <tissue evidence="3">Brain</tissue>
    </source>
</reference>
<dbReference type="PANTHER" id="PTHR13958:SF3">
    <property type="entry name" value="CAP-GLY DOMAIN-CONTAINING PROTEIN-RELATED"/>
    <property type="match status" value="1"/>
</dbReference>
<dbReference type="GO" id="GO:0034453">
    <property type="term" value="P:microtubule anchoring"/>
    <property type="evidence" value="ECO:0007669"/>
    <property type="project" value="InterPro"/>
</dbReference>
<feature type="compositionally biased region" description="Polar residues" evidence="1">
    <location>
        <begin position="244"/>
        <end position="257"/>
    </location>
</feature>
<dbReference type="InterPro" id="IPR036859">
    <property type="entry name" value="CAP-Gly_dom_sf"/>
</dbReference>
<feature type="region of interest" description="Disordered" evidence="1">
    <location>
        <begin position="229"/>
        <end position="371"/>
    </location>
</feature>
<dbReference type="SUPFAM" id="SSF74924">
    <property type="entry name" value="Cap-Gly domain"/>
    <property type="match status" value="1"/>
</dbReference>
<feature type="compositionally biased region" description="Polar residues" evidence="1">
    <location>
        <begin position="411"/>
        <end position="420"/>
    </location>
</feature>
<feature type="region of interest" description="Disordered" evidence="1">
    <location>
        <begin position="1"/>
        <end position="172"/>
    </location>
</feature>
<reference evidence="3" key="2">
    <citation type="submission" date="2016-06" db="EMBL/GenBank/DDBJ databases">
        <title>The genome of a short-lived fish provides insights into sex chromosome evolution and the genetic control of aging.</title>
        <authorList>
            <person name="Reichwald K."/>
            <person name="Felder M."/>
            <person name="Petzold A."/>
            <person name="Koch P."/>
            <person name="Groth M."/>
            <person name="Platzer M."/>
        </authorList>
    </citation>
    <scope>NUCLEOTIDE SEQUENCE</scope>
    <source>
        <tissue evidence="3">Brain</tissue>
    </source>
</reference>
<dbReference type="InterPro" id="IPR028750">
    <property type="entry name" value="CEP350/CC187"/>
</dbReference>
<evidence type="ECO:0000313" key="3">
    <source>
        <dbReference type="EMBL" id="SBP32679.1"/>
    </source>
</evidence>
<dbReference type="Gene3D" id="2.30.30.190">
    <property type="entry name" value="CAP Gly-rich-like domain"/>
    <property type="match status" value="1"/>
</dbReference>
<dbReference type="PANTHER" id="PTHR13958">
    <property type="entry name" value="CENTROSOME-ASSOCIATED PROTEIN 350"/>
    <property type="match status" value="1"/>
</dbReference>
<feature type="compositionally biased region" description="Polar residues" evidence="1">
    <location>
        <begin position="130"/>
        <end position="147"/>
    </location>
</feature>
<protein>
    <submittedName>
        <fullName evidence="3">Centrosomal protein 350kDa</fullName>
    </submittedName>
</protein>
<dbReference type="InterPro" id="IPR025486">
    <property type="entry name" value="DUF4378"/>
</dbReference>